<gene>
    <name evidence="1" type="ORF">GCM10011323_07950</name>
</gene>
<name>A0ABQ1VZP6_9BACT</name>
<keyword evidence="2" id="KW-1185">Reference proteome</keyword>
<accession>A0ABQ1VZP6</accession>
<protein>
    <submittedName>
        <fullName evidence="1">Uncharacterized protein</fullName>
    </submittedName>
</protein>
<evidence type="ECO:0000313" key="1">
    <source>
        <dbReference type="EMBL" id="GGG05645.1"/>
    </source>
</evidence>
<proteinExistence type="predicted"/>
<dbReference type="EMBL" id="BMFP01000001">
    <property type="protein sequence ID" value="GGG05645.1"/>
    <property type="molecule type" value="Genomic_DNA"/>
</dbReference>
<comment type="caution">
    <text evidence="1">The sequence shown here is derived from an EMBL/GenBank/DDBJ whole genome shotgun (WGS) entry which is preliminary data.</text>
</comment>
<reference evidence="2" key="1">
    <citation type="journal article" date="2019" name="Int. J. Syst. Evol. Microbiol.">
        <title>The Global Catalogue of Microorganisms (GCM) 10K type strain sequencing project: providing services to taxonomists for standard genome sequencing and annotation.</title>
        <authorList>
            <consortium name="The Broad Institute Genomics Platform"/>
            <consortium name="The Broad Institute Genome Sequencing Center for Infectious Disease"/>
            <person name="Wu L."/>
            <person name="Ma J."/>
        </authorList>
    </citation>
    <scope>NUCLEOTIDE SEQUENCE [LARGE SCALE GENOMIC DNA]</scope>
    <source>
        <strain evidence="2">CGMCC 1.12749</strain>
    </source>
</reference>
<dbReference type="Proteomes" id="UP000634043">
    <property type="component" value="Unassembled WGS sequence"/>
</dbReference>
<evidence type="ECO:0000313" key="2">
    <source>
        <dbReference type="Proteomes" id="UP000634043"/>
    </source>
</evidence>
<sequence>MKNGYDSLNRDNYANIDGNVYLFTTKGQVYGKNRENVFSVNPKDITSFLYRNIDLMPTKIKTWLLLTLPTLNPAPELSEV</sequence>
<organism evidence="1 2">
    <name type="scientific">Pontibacter amylolyticus</name>
    <dbReference type="NCBI Taxonomy" id="1424080"/>
    <lineage>
        <taxon>Bacteria</taxon>
        <taxon>Pseudomonadati</taxon>
        <taxon>Bacteroidota</taxon>
        <taxon>Cytophagia</taxon>
        <taxon>Cytophagales</taxon>
        <taxon>Hymenobacteraceae</taxon>
        <taxon>Pontibacter</taxon>
    </lineage>
</organism>